<dbReference type="Proteomes" id="UP001199750">
    <property type="component" value="Unassembled WGS sequence"/>
</dbReference>
<evidence type="ECO:0000259" key="1">
    <source>
        <dbReference type="Pfam" id="PF05598"/>
    </source>
</evidence>
<comment type="caution">
    <text evidence="3">The sequence shown here is derived from an EMBL/GenBank/DDBJ whole genome shotgun (WGS) entry which is preliminary data.</text>
</comment>
<evidence type="ECO:0000259" key="2">
    <source>
        <dbReference type="Pfam" id="PF13751"/>
    </source>
</evidence>
<evidence type="ECO:0000313" key="3">
    <source>
        <dbReference type="EMBL" id="MCG4961191.1"/>
    </source>
</evidence>
<dbReference type="InterPro" id="IPR047629">
    <property type="entry name" value="IS1182_transpos"/>
</dbReference>
<reference evidence="3" key="1">
    <citation type="submission" date="2022-01" db="EMBL/GenBank/DDBJ databases">
        <title>Collection of gut derived symbiotic bacterial strains cultured from healthy donors.</title>
        <authorList>
            <person name="Lin H."/>
            <person name="Kohout C."/>
            <person name="Waligurski E."/>
            <person name="Pamer E.G."/>
        </authorList>
    </citation>
    <scope>NUCLEOTIDE SEQUENCE</scope>
    <source>
        <strain evidence="3">DFI.1.149</strain>
    </source>
</reference>
<name>A0AAW5C832_9BACT</name>
<dbReference type="InterPro" id="IPR008490">
    <property type="entry name" value="Transposase_InsH_N"/>
</dbReference>
<dbReference type="Pfam" id="PF05598">
    <property type="entry name" value="DUF772"/>
    <property type="match status" value="1"/>
</dbReference>
<dbReference type="Pfam" id="PF13751">
    <property type="entry name" value="DDE_Tnp_1_6"/>
    <property type="match status" value="1"/>
</dbReference>
<feature type="domain" description="Transposase InsH N-terminal" evidence="1">
    <location>
        <begin position="20"/>
        <end position="109"/>
    </location>
</feature>
<accession>A0AAW5C832</accession>
<dbReference type="PANTHER" id="PTHR33408">
    <property type="entry name" value="TRANSPOSASE"/>
    <property type="match status" value="1"/>
</dbReference>
<protein>
    <submittedName>
        <fullName evidence="3">IS1182 family transposase</fullName>
    </submittedName>
</protein>
<dbReference type="AlphaFoldDB" id="A0AAW5C832"/>
<sequence length="539" mass="62616">MAKIAFKSDNQGQIQLLPPSLDELIPATHPVRVLNSIVDRLDVSQVLASYKGGGNSCFHPRMMLKVLIYAYLNNIYSSRKIERQLQEHLHYMWLSGGARPDFRTINYFRGKRLKDSFDGIFTQVVELLHSEGFVSLEVQYIDGTKIESASNKYTFVWRGSIETYDTRLREKTRRILSEAEQVLEMESRETQPDEKLSVEEFQARTARIQKKMNSTEVPKKIKKAVEKTEKESIPKILEYERALDILGERNSYSKTDTDATFMRMKEDAMKNGQLKPGYNIQIATENQFITNYAVYQRPTDTLTLIPFLESFEKRYGRQSSVVVADSGYGSEQNYGYLFGHNLIPYVKYNMFHQEQKRKYKKNAFLVQNLFYNPKGNYYVCPMGQHLSFIREEERKSDAGYSSRVSVYRAVKCAGCPVRGLCNKAMGNRKIEVSHTLSRYKEKVRKLLNSEEGIFHRKKRSIEPEAVFANIKEAGKFRRFRLRGITGVCIEFGLKAIAHNISKMAARRAVRHLREAKSLKKTHYWRRTIQINDERKKKAA</sequence>
<dbReference type="PANTHER" id="PTHR33408:SF2">
    <property type="entry name" value="TRANSPOSASE DDE DOMAIN-CONTAINING PROTEIN"/>
    <property type="match status" value="1"/>
</dbReference>
<dbReference type="NCBIfam" id="NF033551">
    <property type="entry name" value="transpos_IS1182"/>
    <property type="match status" value="1"/>
</dbReference>
<dbReference type="InterPro" id="IPR025668">
    <property type="entry name" value="Tnp_DDE_dom"/>
</dbReference>
<organism evidence="3 4">
    <name type="scientific">Odoribacter splanchnicus</name>
    <dbReference type="NCBI Taxonomy" id="28118"/>
    <lineage>
        <taxon>Bacteria</taxon>
        <taxon>Pseudomonadati</taxon>
        <taxon>Bacteroidota</taxon>
        <taxon>Bacteroidia</taxon>
        <taxon>Bacteroidales</taxon>
        <taxon>Odoribacteraceae</taxon>
        <taxon>Odoribacter</taxon>
    </lineage>
</organism>
<gene>
    <name evidence="3" type="ORF">L0P03_15235</name>
</gene>
<dbReference type="RefSeq" id="WP_237983033.1">
    <property type="nucleotide sequence ID" value="NZ_JAHOOV010000029.1"/>
</dbReference>
<feature type="domain" description="Transposase DDE" evidence="2">
    <location>
        <begin position="379"/>
        <end position="504"/>
    </location>
</feature>
<proteinExistence type="predicted"/>
<dbReference type="EMBL" id="JAKNDN010000031">
    <property type="protein sequence ID" value="MCG4961191.1"/>
    <property type="molecule type" value="Genomic_DNA"/>
</dbReference>
<evidence type="ECO:0000313" key="4">
    <source>
        <dbReference type="Proteomes" id="UP001199750"/>
    </source>
</evidence>